<accession>A0A6B2NT58</accession>
<evidence type="ECO:0000313" key="3">
    <source>
        <dbReference type="EMBL" id="NDW47356.1"/>
    </source>
</evidence>
<organism evidence="3">
    <name type="scientific">Ruegeria sp. PrR005</name>
    <dbReference type="NCBI Taxonomy" id="2706882"/>
    <lineage>
        <taxon>Bacteria</taxon>
        <taxon>Pseudomonadati</taxon>
        <taxon>Pseudomonadota</taxon>
        <taxon>Alphaproteobacteria</taxon>
        <taxon>Rhodobacterales</taxon>
        <taxon>Roseobacteraceae</taxon>
        <taxon>Ruegeria</taxon>
    </lineage>
</organism>
<dbReference type="InterPro" id="IPR024402">
    <property type="entry name" value="DUF2726"/>
</dbReference>
<dbReference type="Pfam" id="PF10881">
    <property type="entry name" value="DUF2726"/>
    <property type="match status" value="1"/>
</dbReference>
<dbReference type="RefSeq" id="WP_164132369.1">
    <property type="nucleotide sequence ID" value="NZ_JAAGOX010000054.1"/>
</dbReference>
<reference evidence="3" key="1">
    <citation type="submission" date="2020-02" db="EMBL/GenBank/DDBJ databases">
        <title>Delineation of the pyrene-degrading pathway in Roseobacter clade bacteria by genomic analysis.</title>
        <authorList>
            <person name="Zhou H."/>
            <person name="Wang H."/>
        </authorList>
    </citation>
    <scope>NUCLEOTIDE SEQUENCE</scope>
    <source>
        <strain evidence="3">PrR005</strain>
    </source>
</reference>
<dbReference type="EMBL" id="JAAGOX010000054">
    <property type="protein sequence ID" value="NDW47356.1"/>
    <property type="molecule type" value="Genomic_DNA"/>
</dbReference>
<name>A0A6B2NT58_9RHOB</name>
<proteinExistence type="predicted"/>
<sequence>MITLILIAAVLIIVLVETLRRHRRGRWRGTRRFGGRFAPSSRAGSSKPPVERPTVETPPVAKPSMAEPENQVAAIAKVRFEKTRLLNRTEYRVLLLLERIVDGANSGHRVMAQTNMGELIRPVSSSGTARDRQDAFASINSKRLDFAIVDTFGMLAVAVEVQGSGHYHHKTFMRDAVKREALRRAGVELLEIQPSWTDEEIEARVSTLLGLPVQDSGRRRAGMR</sequence>
<protein>
    <submittedName>
        <fullName evidence="3">DUF2726 domain-containing protein</fullName>
    </submittedName>
</protein>
<gene>
    <name evidence="3" type="ORF">G0P99_20630</name>
</gene>
<feature type="region of interest" description="Disordered" evidence="1">
    <location>
        <begin position="30"/>
        <end position="67"/>
    </location>
</feature>
<evidence type="ECO:0000256" key="1">
    <source>
        <dbReference type="SAM" id="MobiDB-lite"/>
    </source>
</evidence>
<feature type="domain" description="DUF2726" evidence="2">
    <location>
        <begin position="84"/>
        <end position="200"/>
    </location>
</feature>
<dbReference type="AlphaFoldDB" id="A0A6B2NT58"/>
<evidence type="ECO:0000259" key="2">
    <source>
        <dbReference type="Pfam" id="PF10881"/>
    </source>
</evidence>
<comment type="caution">
    <text evidence="3">The sequence shown here is derived from an EMBL/GenBank/DDBJ whole genome shotgun (WGS) entry which is preliminary data.</text>
</comment>